<dbReference type="GO" id="GO:0004636">
    <property type="term" value="F:phosphoribosyl-ATP diphosphatase activity"/>
    <property type="evidence" value="ECO:0007669"/>
    <property type="project" value="UniProtKB-UniRule"/>
</dbReference>
<dbReference type="GO" id="GO:0005737">
    <property type="term" value="C:cytoplasm"/>
    <property type="evidence" value="ECO:0007669"/>
    <property type="project" value="UniProtKB-SubCell"/>
</dbReference>
<evidence type="ECO:0000256" key="12">
    <source>
        <dbReference type="ARBA" id="ARBA00022840"/>
    </source>
</evidence>
<comment type="similarity">
    <text evidence="6 15">In the C-terminal section; belongs to the PRA-PH family.</text>
</comment>
<dbReference type="InterPro" id="IPR008179">
    <property type="entry name" value="HisE"/>
</dbReference>
<dbReference type="Pfam" id="PF01503">
    <property type="entry name" value="PRA-PH"/>
    <property type="match status" value="1"/>
</dbReference>
<comment type="pathway">
    <text evidence="5 15">Amino-acid biosynthesis; L-histidine biosynthesis; L-histidine from 5-phospho-alpha-D-ribose 1-diphosphate: step 2/9.</text>
</comment>
<dbReference type="Gene3D" id="3.10.20.810">
    <property type="entry name" value="Phosphoribosyl-AMP cyclohydrolase"/>
    <property type="match status" value="1"/>
</dbReference>
<dbReference type="NCBIfam" id="NF002747">
    <property type="entry name" value="PRK02759.1"/>
    <property type="match status" value="1"/>
</dbReference>
<keyword evidence="11 15" id="KW-0378">Hydrolase</keyword>
<evidence type="ECO:0000256" key="7">
    <source>
        <dbReference type="ARBA" id="ARBA00008299"/>
    </source>
</evidence>
<comment type="pathway">
    <text evidence="4 15">Amino-acid biosynthesis; L-histidine biosynthesis; L-histidine from 5-phospho-alpha-D-ribose 1-diphosphate: step 3/9.</text>
</comment>
<keyword evidence="8 15" id="KW-0963">Cytoplasm</keyword>
<dbReference type="GO" id="GO:0000105">
    <property type="term" value="P:L-histidine biosynthetic process"/>
    <property type="evidence" value="ECO:0007669"/>
    <property type="project" value="UniProtKB-UniRule"/>
</dbReference>
<dbReference type="NCBIfam" id="NF000768">
    <property type="entry name" value="PRK00051.1"/>
    <property type="match status" value="1"/>
</dbReference>
<dbReference type="SUPFAM" id="SSF141734">
    <property type="entry name" value="HisI-like"/>
    <property type="match status" value="1"/>
</dbReference>
<keyword evidence="9 15" id="KW-0028">Amino-acid biosynthesis</keyword>
<comment type="subcellular location">
    <subcellularLocation>
        <location evidence="3 15">Cytoplasm</location>
    </subcellularLocation>
</comment>
<gene>
    <name evidence="15" type="primary">hisI</name>
    <name evidence="15" type="synonym">hisIE</name>
    <name evidence="17" type="ORF">I2I01_01495</name>
</gene>
<evidence type="ECO:0000313" key="18">
    <source>
        <dbReference type="Proteomes" id="UP000645610"/>
    </source>
</evidence>
<dbReference type="HAMAP" id="MF_01020">
    <property type="entry name" value="HisE"/>
    <property type="match status" value="1"/>
</dbReference>
<dbReference type="SUPFAM" id="SSF101386">
    <property type="entry name" value="all-alpha NTP pyrophosphatases"/>
    <property type="match status" value="1"/>
</dbReference>
<dbReference type="AlphaFoldDB" id="A0A931BAQ1"/>
<evidence type="ECO:0000256" key="13">
    <source>
        <dbReference type="ARBA" id="ARBA00023102"/>
    </source>
</evidence>
<dbReference type="EC" id="3.6.1.31" evidence="15"/>
<evidence type="ECO:0000313" key="17">
    <source>
        <dbReference type="EMBL" id="MBF9140289.1"/>
    </source>
</evidence>
<dbReference type="CDD" id="cd11534">
    <property type="entry name" value="NTP-PPase_HisIE_like"/>
    <property type="match status" value="1"/>
</dbReference>
<evidence type="ECO:0000256" key="3">
    <source>
        <dbReference type="ARBA" id="ARBA00004496"/>
    </source>
</evidence>
<comment type="catalytic activity">
    <reaction evidence="2 15">
        <text>1-(5-phospho-beta-D-ribosyl)-ATP + H2O = 1-(5-phospho-beta-D-ribosyl)-5'-AMP + diphosphate + H(+)</text>
        <dbReference type="Rhea" id="RHEA:22828"/>
        <dbReference type="ChEBI" id="CHEBI:15377"/>
        <dbReference type="ChEBI" id="CHEBI:15378"/>
        <dbReference type="ChEBI" id="CHEBI:33019"/>
        <dbReference type="ChEBI" id="CHEBI:59457"/>
        <dbReference type="ChEBI" id="CHEBI:73183"/>
        <dbReference type="EC" id="3.6.1.31"/>
    </reaction>
</comment>
<feature type="region of interest" description="Phosphoribosyl-ATP pyrophosphohydrolase" evidence="15">
    <location>
        <begin position="122"/>
        <end position="222"/>
    </location>
</feature>
<dbReference type="Proteomes" id="UP000645610">
    <property type="component" value="Unassembled WGS sequence"/>
</dbReference>
<evidence type="ECO:0000256" key="10">
    <source>
        <dbReference type="ARBA" id="ARBA00022741"/>
    </source>
</evidence>
<dbReference type="FunFam" id="3.10.20.810:FF:000001">
    <property type="entry name" value="Histidine biosynthesis bifunctional protein HisIE"/>
    <property type="match status" value="1"/>
</dbReference>
<dbReference type="InterPro" id="IPR023019">
    <property type="entry name" value="His_synth_HisIE"/>
</dbReference>
<dbReference type="EC" id="3.5.4.19" evidence="15"/>
<keyword evidence="12 15" id="KW-0067">ATP-binding</keyword>
<dbReference type="NCBIfam" id="TIGR03188">
    <property type="entry name" value="histidine_hisI"/>
    <property type="match status" value="1"/>
</dbReference>
<accession>A0A931BAQ1</accession>
<evidence type="ECO:0000256" key="8">
    <source>
        <dbReference type="ARBA" id="ARBA00022490"/>
    </source>
</evidence>
<dbReference type="RefSeq" id="WP_196285544.1">
    <property type="nucleotide sequence ID" value="NZ_JADQDP010000001.1"/>
</dbReference>
<name>A0A931BAQ1_9BACT</name>
<evidence type="ECO:0000256" key="11">
    <source>
        <dbReference type="ARBA" id="ARBA00022801"/>
    </source>
</evidence>
<comment type="similarity">
    <text evidence="7 15">In the N-terminal section; belongs to the PRA-CH family.</text>
</comment>
<dbReference type="GO" id="GO:0005524">
    <property type="term" value="F:ATP binding"/>
    <property type="evidence" value="ECO:0007669"/>
    <property type="project" value="UniProtKB-KW"/>
</dbReference>
<evidence type="ECO:0000256" key="14">
    <source>
        <dbReference type="ARBA" id="ARBA00023268"/>
    </source>
</evidence>
<proteinExistence type="inferred from homology"/>
<evidence type="ECO:0000256" key="9">
    <source>
        <dbReference type="ARBA" id="ARBA00022605"/>
    </source>
</evidence>
<sequence length="222" mass="24292">MSSLSNQSAELQFDLATGLAPAIIQDADTGQVLMLGYLNQEAWAKTQREGRVTFFSRSKNRLWTKGESSGNFLQVVSSHVDCDADTVLIRVLPAGPTCHRGTVSCFVQPEEKTAPAAAVGFLASLERLIKERKEFPEQAPTSYTVSLFKKGMPKIAQKVGEEAVETVIDAVAGHRDSLPGEVADLLYHLLVLLSAAELPLSEVIAVLQERHRLPNTRHLNEQ</sequence>
<protein>
    <recommendedName>
        <fullName evidence="15">Histidine biosynthesis bifunctional protein HisIE</fullName>
    </recommendedName>
    <domain>
        <recommendedName>
            <fullName evidence="15">Phosphoribosyl-AMP cyclohydrolase</fullName>
            <shortName evidence="15">PRA-CH</shortName>
            <ecNumber evidence="15">3.5.4.19</ecNumber>
        </recommendedName>
    </domain>
    <domain>
        <recommendedName>
            <fullName evidence="15">Phosphoribosyl-ATP pyrophosphatase</fullName>
            <shortName evidence="15">PRA-PH</shortName>
            <ecNumber evidence="15">3.6.1.31</ecNumber>
        </recommendedName>
    </domain>
</protein>
<dbReference type="GO" id="GO:0004635">
    <property type="term" value="F:phosphoribosyl-AMP cyclohydrolase activity"/>
    <property type="evidence" value="ECO:0007669"/>
    <property type="project" value="UniProtKB-UniRule"/>
</dbReference>
<feature type="domain" description="Phosphoribosyl-AMP cyclohydrolase" evidence="16">
    <location>
        <begin position="34"/>
        <end position="106"/>
    </location>
</feature>
<dbReference type="PANTHER" id="PTHR42945:SF9">
    <property type="entry name" value="HISTIDINE BIOSYNTHESIS BIFUNCTIONAL PROTEIN HISIE"/>
    <property type="match status" value="1"/>
</dbReference>
<keyword evidence="10 15" id="KW-0547">Nucleotide-binding</keyword>
<evidence type="ECO:0000256" key="15">
    <source>
        <dbReference type="HAMAP-Rule" id="MF_01019"/>
    </source>
</evidence>
<organism evidence="17 18">
    <name type="scientific">Hymenobacter properus</name>
    <dbReference type="NCBI Taxonomy" id="2791026"/>
    <lineage>
        <taxon>Bacteria</taxon>
        <taxon>Pseudomonadati</taxon>
        <taxon>Bacteroidota</taxon>
        <taxon>Cytophagia</taxon>
        <taxon>Cytophagales</taxon>
        <taxon>Hymenobacteraceae</taxon>
        <taxon>Hymenobacter</taxon>
    </lineage>
</organism>
<keyword evidence="14 15" id="KW-0511">Multifunctional enzyme</keyword>
<dbReference type="InterPro" id="IPR038019">
    <property type="entry name" value="PRib_AMP_CycHydrolase_sf"/>
</dbReference>
<feature type="region of interest" description="Phosphoribosyl-AMP cyclohydrolase" evidence="15">
    <location>
        <begin position="1"/>
        <end position="121"/>
    </location>
</feature>
<evidence type="ECO:0000256" key="5">
    <source>
        <dbReference type="ARBA" id="ARBA00005204"/>
    </source>
</evidence>
<keyword evidence="13 15" id="KW-0368">Histidine biosynthesis</keyword>
<comment type="caution">
    <text evidence="17">The sequence shown here is derived from an EMBL/GenBank/DDBJ whole genome shotgun (WGS) entry which is preliminary data.</text>
</comment>
<keyword evidence="18" id="KW-1185">Reference proteome</keyword>
<dbReference type="InterPro" id="IPR021130">
    <property type="entry name" value="PRib-ATP_PPHydrolase-like"/>
</dbReference>
<dbReference type="PANTHER" id="PTHR42945">
    <property type="entry name" value="HISTIDINE BIOSYNTHESIS BIFUNCTIONAL PROTEIN"/>
    <property type="match status" value="1"/>
</dbReference>
<comment type="catalytic activity">
    <reaction evidence="1 15">
        <text>1-(5-phospho-beta-D-ribosyl)-5'-AMP + H2O = 1-(5-phospho-beta-D-ribosyl)-5-[(5-phospho-beta-D-ribosylamino)methylideneamino]imidazole-4-carboxamide</text>
        <dbReference type="Rhea" id="RHEA:20049"/>
        <dbReference type="ChEBI" id="CHEBI:15377"/>
        <dbReference type="ChEBI" id="CHEBI:58435"/>
        <dbReference type="ChEBI" id="CHEBI:59457"/>
        <dbReference type="EC" id="3.5.4.19"/>
    </reaction>
</comment>
<dbReference type="HAMAP" id="MF_01019">
    <property type="entry name" value="HisIE"/>
    <property type="match status" value="1"/>
</dbReference>
<evidence type="ECO:0000256" key="6">
    <source>
        <dbReference type="ARBA" id="ARBA00007731"/>
    </source>
</evidence>
<evidence type="ECO:0000256" key="1">
    <source>
        <dbReference type="ARBA" id="ARBA00000024"/>
    </source>
</evidence>
<evidence type="ECO:0000256" key="4">
    <source>
        <dbReference type="ARBA" id="ARBA00005169"/>
    </source>
</evidence>
<evidence type="ECO:0000256" key="2">
    <source>
        <dbReference type="ARBA" id="ARBA00001460"/>
    </source>
</evidence>
<evidence type="ECO:0000259" key="16">
    <source>
        <dbReference type="Pfam" id="PF01502"/>
    </source>
</evidence>
<dbReference type="EMBL" id="JADQDP010000001">
    <property type="protein sequence ID" value="MBF9140289.1"/>
    <property type="molecule type" value="Genomic_DNA"/>
</dbReference>
<dbReference type="Gene3D" id="1.10.287.1080">
    <property type="entry name" value="MazG-like"/>
    <property type="match status" value="1"/>
</dbReference>
<dbReference type="InterPro" id="IPR002496">
    <property type="entry name" value="PRib_AMP_CycHydrolase_dom"/>
</dbReference>
<dbReference type="Pfam" id="PF01502">
    <property type="entry name" value="PRA-CH"/>
    <property type="match status" value="1"/>
</dbReference>
<reference evidence="17 18" key="1">
    <citation type="submission" date="2020-11" db="EMBL/GenBank/DDBJ databases">
        <authorList>
            <person name="Kim M.K."/>
        </authorList>
    </citation>
    <scope>NUCLEOTIDE SEQUENCE [LARGE SCALE GENOMIC DNA]</scope>
    <source>
        <strain evidence="17 18">BT439</strain>
    </source>
</reference>